<dbReference type="GO" id="GO:0006631">
    <property type="term" value="P:fatty acid metabolic process"/>
    <property type="evidence" value="ECO:0007669"/>
    <property type="project" value="TreeGrafter"/>
</dbReference>
<comment type="similarity">
    <text evidence="1">Belongs to the ATP-dependent AMP-binding enzyme family.</text>
</comment>
<dbReference type="FunFam" id="3.30.300.30:FF:000011">
    <property type="entry name" value="Crotonobetaine/carnitine--CoA ligase"/>
    <property type="match status" value="1"/>
</dbReference>
<dbReference type="InterPro" id="IPR000873">
    <property type="entry name" value="AMP-dep_synth/lig_dom"/>
</dbReference>
<dbReference type="PATRIC" id="fig|1453496.5.peg.3970"/>
<accession>A0A097R6I0</accession>
<gene>
    <name evidence="5" type="primary">caiC</name>
    <name evidence="5" type="ORF">AT03_19290</name>
</gene>
<dbReference type="InterPro" id="IPR045851">
    <property type="entry name" value="AMP-bd_C_sf"/>
</dbReference>
<dbReference type="PROSITE" id="PS00455">
    <property type="entry name" value="AMP_BINDING"/>
    <property type="match status" value="1"/>
</dbReference>
<dbReference type="HOGENOM" id="CLU_000022_59_0_6"/>
<dbReference type="Proteomes" id="UP000029986">
    <property type="component" value="Chromosome"/>
</dbReference>
<dbReference type="Pfam" id="PF00501">
    <property type="entry name" value="AMP-binding"/>
    <property type="match status" value="1"/>
</dbReference>
<dbReference type="GO" id="GO:0031956">
    <property type="term" value="F:medium-chain fatty acid-CoA ligase activity"/>
    <property type="evidence" value="ECO:0007669"/>
    <property type="project" value="TreeGrafter"/>
</dbReference>
<organism evidence="5 6">
    <name type="scientific">Hafnia alvei FB1</name>
    <dbReference type="NCBI Taxonomy" id="1453496"/>
    <lineage>
        <taxon>Bacteria</taxon>
        <taxon>Pseudomonadati</taxon>
        <taxon>Pseudomonadota</taxon>
        <taxon>Gammaproteobacteria</taxon>
        <taxon>Enterobacterales</taxon>
        <taxon>Hafniaceae</taxon>
        <taxon>Hafnia</taxon>
    </lineage>
</organism>
<keyword evidence="5" id="KW-0808">Transferase</keyword>
<evidence type="ECO:0000259" key="3">
    <source>
        <dbReference type="Pfam" id="PF00501"/>
    </source>
</evidence>
<evidence type="ECO:0000259" key="4">
    <source>
        <dbReference type="Pfam" id="PF13193"/>
    </source>
</evidence>
<dbReference type="InterPro" id="IPR042099">
    <property type="entry name" value="ANL_N_sf"/>
</dbReference>
<dbReference type="InterPro" id="IPR020845">
    <property type="entry name" value="AMP-binding_CS"/>
</dbReference>
<keyword evidence="2" id="KW-0436">Ligase</keyword>
<dbReference type="AlphaFoldDB" id="A0A097R6I0"/>
<sequence length="523" mass="59319">MDMIGKRSLRQAWDDLADMHGDKTALVFEDQARQVSQYSYIQLNKEINRTANLFHSLGVNKGDKVALHLNNCAEFIFCWFGLAKIGAIVVPINANLLREESAYIINQCEAKMVVTSTEFYSIYADLTSKNSSYLWPIILIDNDIDPQSSREVIYFHPLQKTQPDTLIYSVELDSDDVAEILFTSGTTSSPKGVVITHHNLLFAGYYTAWQCALRADDVYLTPMPAFHIDCQCTAAMPTFTTGATFVLLEKYSARAFWGQVCQYRATVTECIPLMIKTLMMQPPMPWEKQHNLREVLFYLNLSEQEKDEFIQRFGVRLLTSYGMTETIVGAIGDRPGDKRRWPSIGRVGMGYEAQISDAQGNEMPVGKTGEIWIKGIPGKTVFKEYYQLPQESARTLNAAGWLRTGDYGYMDDDGYFYFVERSCNMIKRSGENISCVEIENIISTHPKIMDVAVIGLKDSIRDEAIKAVVVLNDGEFMTEKEFFTFCENNMAKFKVPSFFEIRTSLPRSCSGKVIKKSLVEVSY</sequence>
<dbReference type="PANTHER" id="PTHR43201">
    <property type="entry name" value="ACYL-COA SYNTHETASE"/>
    <property type="match status" value="1"/>
</dbReference>
<evidence type="ECO:0000256" key="2">
    <source>
        <dbReference type="ARBA" id="ARBA00022598"/>
    </source>
</evidence>
<dbReference type="InterPro" id="IPR025110">
    <property type="entry name" value="AMP-bd_C"/>
</dbReference>
<evidence type="ECO:0000256" key="1">
    <source>
        <dbReference type="ARBA" id="ARBA00006432"/>
    </source>
</evidence>
<protein>
    <submittedName>
        <fullName evidence="5">Crotonobetainyl-CoA:carnitine CoA-transferase</fullName>
    </submittedName>
</protein>
<name>A0A097R6I0_HAFAL</name>
<dbReference type="EMBL" id="CP009706">
    <property type="protein sequence ID" value="AIU74326.1"/>
    <property type="molecule type" value="Genomic_DNA"/>
</dbReference>
<dbReference type="Gene3D" id="3.30.300.30">
    <property type="match status" value="1"/>
</dbReference>
<evidence type="ECO:0000313" key="6">
    <source>
        <dbReference type="Proteomes" id="UP000029986"/>
    </source>
</evidence>
<dbReference type="NCBIfam" id="NF005947">
    <property type="entry name" value="PRK08008.1"/>
    <property type="match status" value="1"/>
</dbReference>
<feature type="domain" description="AMP-dependent synthetase/ligase" evidence="3">
    <location>
        <begin position="17"/>
        <end position="386"/>
    </location>
</feature>
<proteinExistence type="inferred from homology"/>
<dbReference type="Pfam" id="PF13193">
    <property type="entry name" value="AMP-binding_C"/>
    <property type="match status" value="1"/>
</dbReference>
<dbReference type="eggNOG" id="COG0318">
    <property type="taxonomic scope" value="Bacteria"/>
</dbReference>
<dbReference type="KEGG" id="hav:AT03_19290"/>
<dbReference type="CDD" id="cd05934">
    <property type="entry name" value="FACL_DitJ_like"/>
    <property type="match status" value="1"/>
</dbReference>
<evidence type="ECO:0000313" key="5">
    <source>
        <dbReference type="EMBL" id="AIU74326.1"/>
    </source>
</evidence>
<dbReference type="PANTHER" id="PTHR43201:SF5">
    <property type="entry name" value="MEDIUM-CHAIN ACYL-COA LIGASE ACSF2, MITOCHONDRIAL"/>
    <property type="match status" value="1"/>
</dbReference>
<dbReference type="SUPFAM" id="SSF56801">
    <property type="entry name" value="Acetyl-CoA synthetase-like"/>
    <property type="match status" value="1"/>
</dbReference>
<dbReference type="GO" id="GO:0016740">
    <property type="term" value="F:transferase activity"/>
    <property type="evidence" value="ECO:0007669"/>
    <property type="project" value="UniProtKB-KW"/>
</dbReference>
<feature type="domain" description="AMP-binding enzyme C-terminal" evidence="4">
    <location>
        <begin position="437"/>
        <end position="512"/>
    </location>
</feature>
<dbReference type="OrthoDB" id="9803968at2"/>
<reference evidence="5 6" key="1">
    <citation type="journal article" date="2014" name="Gut Pathog.">
        <title>Gene clusters of Hafnia alvei strain FB1 important in survival and pathogenesis: a draft genome perspective.</title>
        <authorList>
            <person name="Tan J.Y."/>
            <person name="Yin W.F."/>
            <person name="Chan K.G."/>
        </authorList>
    </citation>
    <scope>NUCLEOTIDE SEQUENCE [LARGE SCALE GENOMIC DNA]</scope>
    <source>
        <strain evidence="5 6">FB1</strain>
    </source>
</reference>
<dbReference type="Gene3D" id="3.40.50.12780">
    <property type="entry name" value="N-terminal domain of ligase-like"/>
    <property type="match status" value="1"/>
</dbReference>
<keyword evidence="6" id="KW-1185">Reference proteome</keyword>
<dbReference type="RefSeq" id="WP_025798282.1">
    <property type="nucleotide sequence ID" value="NZ_CP009706.1"/>
</dbReference>